<comment type="caution">
    <text evidence="3">The sequence shown here is derived from an EMBL/GenBank/DDBJ whole genome shotgun (WGS) entry which is preliminary data.</text>
</comment>
<dbReference type="Proteomes" id="UP000230790">
    <property type="component" value="Unassembled WGS sequence"/>
</dbReference>
<dbReference type="InterPro" id="IPR035940">
    <property type="entry name" value="CAP_sf"/>
</dbReference>
<dbReference type="InterPro" id="IPR014044">
    <property type="entry name" value="CAP_dom"/>
</dbReference>
<accession>A0A2M8QGU6</accession>
<evidence type="ECO:0000256" key="1">
    <source>
        <dbReference type="SAM" id="Phobius"/>
    </source>
</evidence>
<dbReference type="CDD" id="cd05379">
    <property type="entry name" value="CAP_bacterial"/>
    <property type="match status" value="1"/>
</dbReference>
<keyword evidence="1" id="KW-1133">Transmembrane helix</keyword>
<dbReference type="SUPFAM" id="SSF55797">
    <property type="entry name" value="PR-1-like"/>
    <property type="match status" value="1"/>
</dbReference>
<keyword evidence="1" id="KW-0472">Membrane</keyword>
<dbReference type="EMBL" id="PGTN01000001">
    <property type="protein sequence ID" value="PJF49041.1"/>
    <property type="molecule type" value="Genomic_DNA"/>
</dbReference>
<keyword evidence="1" id="KW-0812">Transmembrane</keyword>
<dbReference type="PANTHER" id="PTHR31157:SF1">
    <property type="entry name" value="SCP DOMAIN-CONTAINING PROTEIN"/>
    <property type="match status" value="1"/>
</dbReference>
<evidence type="ECO:0000313" key="4">
    <source>
        <dbReference type="Proteomes" id="UP000230790"/>
    </source>
</evidence>
<protein>
    <recommendedName>
        <fullName evidence="2">SCP domain-containing protein</fullName>
    </recommendedName>
</protein>
<dbReference type="Gene3D" id="3.40.33.10">
    <property type="entry name" value="CAP"/>
    <property type="match status" value="1"/>
</dbReference>
<reference evidence="3 4" key="1">
    <citation type="submission" date="2017-11" db="EMBL/GenBank/DDBJ databases">
        <title>Evolution of Phototrophy in the Chloroflexi Phylum Driven by Horizontal Gene Transfer.</title>
        <authorList>
            <person name="Ward L.M."/>
            <person name="Hemp J."/>
            <person name="Shih P.M."/>
            <person name="Mcglynn S.E."/>
            <person name="Fischer W."/>
        </authorList>
    </citation>
    <scope>NUCLEOTIDE SEQUENCE [LARGE SCALE GENOMIC DNA]</scope>
    <source>
        <strain evidence="3">JP3_7</strain>
    </source>
</reference>
<evidence type="ECO:0000313" key="3">
    <source>
        <dbReference type="EMBL" id="PJF49041.1"/>
    </source>
</evidence>
<feature type="domain" description="SCP" evidence="2">
    <location>
        <begin position="52"/>
        <end position="168"/>
    </location>
</feature>
<gene>
    <name evidence="3" type="ORF">CUN48_00025</name>
</gene>
<feature type="transmembrane region" description="Helical" evidence="1">
    <location>
        <begin position="387"/>
        <end position="408"/>
    </location>
</feature>
<dbReference type="PANTHER" id="PTHR31157">
    <property type="entry name" value="SCP DOMAIN-CONTAINING PROTEIN"/>
    <property type="match status" value="1"/>
</dbReference>
<sequence>MIAHALNARSALNEARRAALRALGAALLTCLCAAPPAPVAGQSPEKLDALTQLNAARRNNGVPPLAWNPLLDQAAQRHSDDMASKGFIDETGSDGSSPRQRIEATGYAAWPQQRIWAESLYAGQGTFEEALAFFLSDEGQRRVVLSPKLREVGIGIAKDHLRTYWTLTFGAQPNLLPVFINDDAPVTNERQVAVMLTQEEAVPEGSANAIGRVIEVRLSDRPDFVGAQWQPWERLIPFTLARQPGNQTVYVEMRDGVGRTTLASDSIEYNPNARDAVRPMSPGDAIAAPEPIGAAQPAPSPVDASGAPAAADPRSALAVVITPAPEATSTPIPSPPPTPAAVIVVIRPTPTPTLLPAEPIAAIPNSLPEDAARQFDAAQASALPMEWIIPAYLLAQAGVIAMGVFALLRRR</sequence>
<dbReference type="Pfam" id="PF00188">
    <property type="entry name" value="CAP"/>
    <property type="match status" value="1"/>
</dbReference>
<organism evidence="3 4">
    <name type="scientific">Candidatus Thermofonsia Clade 3 bacterium</name>
    <dbReference type="NCBI Taxonomy" id="2364212"/>
    <lineage>
        <taxon>Bacteria</taxon>
        <taxon>Bacillati</taxon>
        <taxon>Chloroflexota</taxon>
        <taxon>Candidatus Thermofontia</taxon>
        <taxon>Candidatus Thermofonsia Clade 3</taxon>
    </lineage>
</organism>
<evidence type="ECO:0000259" key="2">
    <source>
        <dbReference type="Pfam" id="PF00188"/>
    </source>
</evidence>
<name>A0A2M8QGU6_9CHLR</name>
<proteinExistence type="predicted"/>
<dbReference type="AlphaFoldDB" id="A0A2M8QGU6"/>